<reference evidence="1 2" key="1">
    <citation type="submission" date="2022-12" db="EMBL/GenBank/DDBJ databases">
        <title>Chromosome-level genome of Tegillarca granosa.</title>
        <authorList>
            <person name="Kim J."/>
        </authorList>
    </citation>
    <scope>NUCLEOTIDE SEQUENCE [LARGE SCALE GENOMIC DNA]</scope>
    <source>
        <strain evidence="1">Teg-2019</strain>
        <tissue evidence="1">Adductor muscle</tissue>
    </source>
</reference>
<gene>
    <name evidence="1" type="ORF">KUTeg_002167</name>
</gene>
<name>A0ABQ9FXX2_TEGGR</name>
<dbReference type="Proteomes" id="UP001217089">
    <property type="component" value="Unassembled WGS sequence"/>
</dbReference>
<evidence type="ECO:0000313" key="2">
    <source>
        <dbReference type="Proteomes" id="UP001217089"/>
    </source>
</evidence>
<protein>
    <submittedName>
        <fullName evidence="1">Uncharacterized protein</fullName>
    </submittedName>
</protein>
<organism evidence="1 2">
    <name type="scientific">Tegillarca granosa</name>
    <name type="common">Malaysian cockle</name>
    <name type="synonym">Anadara granosa</name>
    <dbReference type="NCBI Taxonomy" id="220873"/>
    <lineage>
        <taxon>Eukaryota</taxon>
        <taxon>Metazoa</taxon>
        <taxon>Spiralia</taxon>
        <taxon>Lophotrochozoa</taxon>
        <taxon>Mollusca</taxon>
        <taxon>Bivalvia</taxon>
        <taxon>Autobranchia</taxon>
        <taxon>Pteriomorphia</taxon>
        <taxon>Arcoida</taxon>
        <taxon>Arcoidea</taxon>
        <taxon>Arcidae</taxon>
        <taxon>Tegillarca</taxon>
    </lineage>
</organism>
<dbReference type="EMBL" id="JARBDR010000141">
    <property type="protein sequence ID" value="KAJ8320580.1"/>
    <property type="molecule type" value="Genomic_DNA"/>
</dbReference>
<accession>A0ABQ9FXX2</accession>
<evidence type="ECO:0000313" key="1">
    <source>
        <dbReference type="EMBL" id="KAJ8320580.1"/>
    </source>
</evidence>
<comment type="caution">
    <text evidence="1">The sequence shown here is derived from an EMBL/GenBank/DDBJ whole genome shotgun (WGS) entry which is preliminary data.</text>
</comment>
<sequence>MFKGGVGGQDGVVWFNNSGGNLWSWVDREFQFGFLSIIYRQAFHKEGALQNKDKLKIATKEKYGTLYIVKNENYKFRIFKKWVEN</sequence>
<keyword evidence="2" id="KW-1185">Reference proteome</keyword>
<proteinExistence type="predicted"/>